<dbReference type="eggNOG" id="KOG1187">
    <property type="taxonomic scope" value="Eukaryota"/>
</dbReference>
<keyword evidence="3" id="KW-0808">Transferase</keyword>
<feature type="coiled-coil region" evidence="11">
    <location>
        <begin position="406"/>
        <end position="465"/>
    </location>
</feature>
<dbReference type="SMART" id="SM00220">
    <property type="entry name" value="S_TKc"/>
    <property type="match status" value="1"/>
</dbReference>
<evidence type="ECO:0000256" key="10">
    <source>
        <dbReference type="PROSITE-ProRule" id="PRU10141"/>
    </source>
</evidence>
<feature type="compositionally biased region" description="Polar residues" evidence="12">
    <location>
        <begin position="269"/>
        <end position="287"/>
    </location>
</feature>
<dbReference type="InterPro" id="IPR051824">
    <property type="entry name" value="LRR_Rcpt-Like_S/T_Kinase"/>
</dbReference>
<keyword evidence="9" id="KW-0479">Metal-binding</keyword>
<evidence type="ECO:0000256" key="12">
    <source>
        <dbReference type="SAM" id="MobiDB-lite"/>
    </source>
</evidence>
<dbReference type="SUPFAM" id="SSF56112">
    <property type="entry name" value="Protein kinase-like (PK-like)"/>
    <property type="match status" value="1"/>
</dbReference>
<dbReference type="InterPro" id="IPR001841">
    <property type="entry name" value="Znf_RING"/>
</dbReference>
<keyword evidence="2" id="KW-0723">Serine/threonine-protein kinase</keyword>
<evidence type="ECO:0000256" key="2">
    <source>
        <dbReference type="ARBA" id="ARBA00022527"/>
    </source>
</evidence>
<evidence type="ECO:0000256" key="1">
    <source>
        <dbReference type="ARBA" id="ARBA00012513"/>
    </source>
</evidence>
<keyword evidence="5 15" id="KW-0418">Kinase</keyword>
<dbReference type="PANTHER" id="PTHR48006:SF102">
    <property type="entry name" value="LEUCINE-RICH REPEAT-CONTAINING PROTEIN DDB_G0281931-RELATED"/>
    <property type="match status" value="1"/>
</dbReference>
<feature type="region of interest" description="Disordered" evidence="12">
    <location>
        <begin position="478"/>
        <end position="522"/>
    </location>
</feature>
<dbReference type="PhylomeDB" id="A0A0D2URW4"/>
<dbReference type="RefSeq" id="XP_004342883.1">
    <property type="nucleotide sequence ID" value="XM_004342834.2"/>
</dbReference>
<comment type="catalytic activity">
    <reaction evidence="7">
        <text>L-threonyl-[protein] + ATP = O-phospho-L-threonyl-[protein] + ADP + H(+)</text>
        <dbReference type="Rhea" id="RHEA:46608"/>
        <dbReference type="Rhea" id="RHEA-COMP:11060"/>
        <dbReference type="Rhea" id="RHEA-COMP:11605"/>
        <dbReference type="ChEBI" id="CHEBI:15378"/>
        <dbReference type="ChEBI" id="CHEBI:30013"/>
        <dbReference type="ChEBI" id="CHEBI:30616"/>
        <dbReference type="ChEBI" id="CHEBI:61977"/>
        <dbReference type="ChEBI" id="CHEBI:456216"/>
        <dbReference type="EC" id="2.7.11.1"/>
    </reaction>
</comment>
<dbReference type="Gene3D" id="3.30.40.10">
    <property type="entry name" value="Zinc/RING finger domain, C3HC4 (zinc finger)"/>
    <property type="match status" value="1"/>
</dbReference>
<feature type="domain" description="Protein kinase" evidence="13">
    <location>
        <begin position="552"/>
        <end position="820"/>
    </location>
</feature>
<dbReference type="InterPro" id="IPR017441">
    <property type="entry name" value="Protein_kinase_ATP_BS"/>
</dbReference>
<dbReference type="InterPro" id="IPR011009">
    <property type="entry name" value="Kinase-like_dom_sf"/>
</dbReference>
<dbReference type="GO" id="GO:0005524">
    <property type="term" value="F:ATP binding"/>
    <property type="evidence" value="ECO:0007669"/>
    <property type="project" value="UniProtKB-UniRule"/>
</dbReference>
<comment type="catalytic activity">
    <reaction evidence="8">
        <text>L-seryl-[protein] + ATP = O-phospho-L-seryl-[protein] + ADP + H(+)</text>
        <dbReference type="Rhea" id="RHEA:17989"/>
        <dbReference type="Rhea" id="RHEA-COMP:9863"/>
        <dbReference type="Rhea" id="RHEA-COMP:11604"/>
        <dbReference type="ChEBI" id="CHEBI:15378"/>
        <dbReference type="ChEBI" id="CHEBI:29999"/>
        <dbReference type="ChEBI" id="CHEBI:30616"/>
        <dbReference type="ChEBI" id="CHEBI:83421"/>
        <dbReference type="ChEBI" id="CHEBI:456216"/>
        <dbReference type="EC" id="2.7.11.1"/>
    </reaction>
</comment>
<gene>
    <name evidence="15" type="ORF">CAOG_007810</name>
</gene>
<dbReference type="SUPFAM" id="SSF52047">
    <property type="entry name" value="RNI-like"/>
    <property type="match status" value="1"/>
</dbReference>
<feature type="compositionally biased region" description="Polar residues" evidence="12">
    <location>
        <begin position="479"/>
        <end position="509"/>
    </location>
</feature>
<dbReference type="STRING" id="595528.A0A0D2URW4"/>
<dbReference type="EMBL" id="KE346375">
    <property type="protein sequence ID" value="KJE97706.1"/>
    <property type="molecule type" value="Genomic_DNA"/>
</dbReference>
<dbReference type="Gene3D" id="3.80.10.10">
    <property type="entry name" value="Ribonuclease Inhibitor"/>
    <property type="match status" value="2"/>
</dbReference>
<dbReference type="GO" id="GO:0004674">
    <property type="term" value="F:protein serine/threonine kinase activity"/>
    <property type="evidence" value="ECO:0007669"/>
    <property type="project" value="UniProtKB-KW"/>
</dbReference>
<evidence type="ECO:0000259" key="13">
    <source>
        <dbReference type="PROSITE" id="PS50011"/>
    </source>
</evidence>
<evidence type="ECO:0000256" key="5">
    <source>
        <dbReference type="ARBA" id="ARBA00022777"/>
    </source>
</evidence>
<evidence type="ECO:0000313" key="15">
    <source>
        <dbReference type="EMBL" id="KJE97706.1"/>
    </source>
</evidence>
<dbReference type="Pfam" id="PF13920">
    <property type="entry name" value="zf-C3HC4_3"/>
    <property type="match status" value="1"/>
</dbReference>
<dbReference type="PROSITE" id="PS50089">
    <property type="entry name" value="ZF_RING_2"/>
    <property type="match status" value="1"/>
</dbReference>
<keyword evidence="9" id="KW-0862">Zinc</keyword>
<keyword evidence="16" id="KW-1185">Reference proteome</keyword>
<dbReference type="InterPro" id="IPR001245">
    <property type="entry name" value="Ser-Thr/Tyr_kinase_cat_dom"/>
</dbReference>
<dbReference type="Pfam" id="PF07714">
    <property type="entry name" value="PK_Tyr_Ser-Thr"/>
    <property type="match status" value="1"/>
</dbReference>
<feature type="compositionally biased region" description="Low complexity" evidence="12">
    <location>
        <begin position="288"/>
        <end position="310"/>
    </location>
</feature>
<dbReference type="GO" id="GO:0008270">
    <property type="term" value="F:zinc ion binding"/>
    <property type="evidence" value="ECO:0007669"/>
    <property type="project" value="UniProtKB-KW"/>
</dbReference>
<dbReference type="OrthoDB" id="4062651at2759"/>
<reference evidence="16" key="1">
    <citation type="submission" date="2011-02" db="EMBL/GenBank/DDBJ databases">
        <title>The Genome Sequence of Capsaspora owczarzaki ATCC 30864.</title>
        <authorList>
            <person name="Russ C."/>
            <person name="Cuomo C."/>
            <person name="Burger G."/>
            <person name="Gray M.W."/>
            <person name="Holland P.W.H."/>
            <person name="King N."/>
            <person name="Lang F.B.F."/>
            <person name="Roger A.J."/>
            <person name="Ruiz-Trillo I."/>
            <person name="Young S.K."/>
            <person name="Zeng Q."/>
            <person name="Gargeya S."/>
            <person name="Alvarado L."/>
            <person name="Berlin A."/>
            <person name="Chapman S.B."/>
            <person name="Chen Z."/>
            <person name="Freedman E."/>
            <person name="Gellesch M."/>
            <person name="Goldberg J."/>
            <person name="Griggs A."/>
            <person name="Gujja S."/>
            <person name="Heilman E."/>
            <person name="Heiman D."/>
            <person name="Howarth C."/>
            <person name="Mehta T."/>
            <person name="Neiman D."/>
            <person name="Pearson M."/>
            <person name="Roberts A."/>
            <person name="Saif S."/>
            <person name="Shea T."/>
            <person name="Shenoy N."/>
            <person name="Sisk P."/>
            <person name="Stolte C."/>
            <person name="Sykes S."/>
            <person name="White J."/>
            <person name="Yandava C."/>
            <person name="Haas B."/>
            <person name="Nusbaum C."/>
            <person name="Birren B."/>
        </authorList>
    </citation>
    <scope>NUCLEOTIDE SEQUENCE</scope>
    <source>
        <strain evidence="16">ATCC 30864</strain>
    </source>
</reference>
<evidence type="ECO:0000256" key="4">
    <source>
        <dbReference type="ARBA" id="ARBA00022741"/>
    </source>
</evidence>
<dbReference type="AlphaFoldDB" id="A0A0D2URW4"/>
<dbReference type="InterPro" id="IPR008271">
    <property type="entry name" value="Ser/Thr_kinase_AS"/>
</dbReference>
<dbReference type="InterPro" id="IPR032675">
    <property type="entry name" value="LRR_dom_sf"/>
</dbReference>
<dbReference type="Proteomes" id="UP000008743">
    <property type="component" value="Unassembled WGS sequence"/>
</dbReference>
<dbReference type="Gene3D" id="3.30.200.20">
    <property type="entry name" value="Phosphorylase Kinase, domain 1"/>
    <property type="match status" value="1"/>
</dbReference>
<feature type="domain" description="RING-type" evidence="14">
    <location>
        <begin position="852"/>
        <end position="891"/>
    </location>
</feature>
<protein>
    <recommendedName>
        <fullName evidence="1">non-specific serine/threonine protein kinase</fullName>
        <ecNumber evidence="1">2.7.11.1</ecNumber>
    </recommendedName>
</protein>
<dbReference type="InterPro" id="IPR000719">
    <property type="entry name" value="Prot_kinase_dom"/>
</dbReference>
<dbReference type="SUPFAM" id="SSF57850">
    <property type="entry name" value="RING/U-box"/>
    <property type="match status" value="1"/>
</dbReference>
<feature type="region of interest" description="Disordered" evidence="12">
    <location>
        <begin position="200"/>
        <end position="322"/>
    </location>
</feature>
<sequence length="932" mass="99509">MSNATVTLAQPTTAAEVEQVRAALLSPTCSIKTLLITDTAISPDVIARLLESLASNRSLTRLDISCNAIDNKTVAALASMLVHNRVLAYVDIHTPRTSKHRRAASASDILSTSASGSDTTINDTCSPAIAQALALNKSLVSLVLPLARFTDAGFTVILNSIATHNTTLLNLVLGGSQSLYIQNVLEGLLVRNRNMIAGTLASGPHPLQVTPPLSRTDSAEGSLVCSPKGTARSLDAVLSTNREDDEEPAGMFRKRRAASASAAHRHRNSTTVMSKQQSTPLFDTTNWSSAAAPSAVSPEPSAPCESETSSTGSATLPSRPADSGHVTAWLNSLGASSSSTALLSGATESMGGGHSQSILPSLVSPSIASSLASNINALQALLPRLLTEASQKQDEVTERLQLRSLLSTANSTIDDLRRELAETHQRLLAETDRHALERASAQAQIAALTTELNNMKLAAQQMELARHAASVAAHVPSTAAMSSTGTPNGHQQSSPLTAPASKASSQQGSKVGRHRPINLSFATHDNSTRVRRAESSMVTFAAHQIAEATGSFAASNIIGKGRWGTVFKAKLLGTDVAVKRVTQASIAQFEAELVALSYFRHPNIVQIIGLAKDDDYLFIVLERLCNGSLSERLMCASGTDPLTVSTRVNIALGVAQGMEYLQSAIPRLPMFHLDLKSANILLDGAFAPKIADFGLTRAVPLALDGPDSFSQVPKLQGTLAYICPEYLTYGRVSRRTDVFSYGVILLELLTGRVADANLRVDARRQWKLHRSLEAMLDPKLGQLSANQSSVALATARVAMDCVDESRLDRPPFKSLVHFFSQVVESGHANGADLISATTCPTQSLEELRRRECVVCCDAPTNAQLRPCRHAATCEACAQELLDRHEACPVCRCLVQSYIIGDFQHTFTAATTPNAESSLPFHYKEQTRSDTRV</sequence>
<accession>A0A0D2URW4</accession>
<evidence type="ECO:0000256" key="9">
    <source>
        <dbReference type="PROSITE-ProRule" id="PRU00175"/>
    </source>
</evidence>
<keyword evidence="9" id="KW-0863">Zinc-finger</keyword>
<dbReference type="PROSITE" id="PS00107">
    <property type="entry name" value="PROTEIN_KINASE_ATP"/>
    <property type="match status" value="1"/>
</dbReference>
<evidence type="ECO:0000256" key="3">
    <source>
        <dbReference type="ARBA" id="ARBA00022679"/>
    </source>
</evidence>
<dbReference type="PANTHER" id="PTHR48006">
    <property type="entry name" value="LEUCINE-RICH REPEAT-CONTAINING PROTEIN DDB_G0281931-RELATED"/>
    <property type="match status" value="1"/>
</dbReference>
<name>A0A0D2URW4_CAPO3</name>
<evidence type="ECO:0000256" key="11">
    <source>
        <dbReference type="SAM" id="Coils"/>
    </source>
</evidence>
<feature type="binding site" evidence="10">
    <location>
        <position position="579"/>
    </location>
    <ligand>
        <name>ATP</name>
        <dbReference type="ChEBI" id="CHEBI:30616"/>
    </ligand>
</feature>
<dbReference type="InParanoid" id="A0A0D2URW4"/>
<feature type="compositionally biased region" description="Basic residues" evidence="12">
    <location>
        <begin position="252"/>
        <end position="268"/>
    </location>
</feature>
<dbReference type="InterPro" id="IPR013083">
    <property type="entry name" value="Znf_RING/FYVE/PHD"/>
</dbReference>
<evidence type="ECO:0000259" key="14">
    <source>
        <dbReference type="PROSITE" id="PS50089"/>
    </source>
</evidence>
<keyword evidence="6 10" id="KW-0067">ATP-binding</keyword>
<keyword evidence="11" id="KW-0175">Coiled coil</keyword>
<proteinExistence type="predicted"/>
<evidence type="ECO:0000256" key="7">
    <source>
        <dbReference type="ARBA" id="ARBA00047899"/>
    </source>
</evidence>
<keyword evidence="4 10" id="KW-0547">Nucleotide-binding</keyword>
<dbReference type="EC" id="2.7.11.1" evidence="1"/>
<dbReference type="PROSITE" id="PS50011">
    <property type="entry name" value="PROTEIN_KINASE_DOM"/>
    <property type="match status" value="1"/>
</dbReference>
<evidence type="ECO:0000256" key="8">
    <source>
        <dbReference type="ARBA" id="ARBA00048679"/>
    </source>
</evidence>
<evidence type="ECO:0000313" key="16">
    <source>
        <dbReference type="Proteomes" id="UP000008743"/>
    </source>
</evidence>
<dbReference type="PROSITE" id="PS00108">
    <property type="entry name" value="PROTEIN_KINASE_ST"/>
    <property type="match status" value="1"/>
</dbReference>
<dbReference type="Gene3D" id="1.10.510.10">
    <property type="entry name" value="Transferase(Phosphotransferase) domain 1"/>
    <property type="match status" value="1"/>
</dbReference>
<organism evidence="15 16">
    <name type="scientific">Capsaspora owczarzaki (strain ATCC 30864)</name>
    <dbReference type="NCBI Taxonomy" id="595528"/>
    <lineage>
        <taxon>Eukaryota</taxon>
        <taxon>Filasterea</taxon>
        <taxon>Capsaspora</taxon>
    </lineage>
</organism>
<evidence type="ECO:0000256" key="6">
    <source>
        <dbReference type="ARBA" id="ARBA00022840"/>
    </source>
</evidence>